<organism evidence="3 4">
    <name type="scientific">Donghicola tyrosinivorans</name>
    <dbReference type="NCBI Taxonomy" id="1652492"/>
    <lineage>
        <taxon>Bacteria</taxon>
        <taxon>Pseudomonadati</taxon>
        <taxon>Pseudomonadota</taxon>
        <taxon>Alphaproteobacteria</taxon>
        <taxon>Rhodobacterales</taxon>
        <taxon>Roseobacteraceae</taxon>
        <taxon>Donghicola</taxon>
    </lineage>
</organism>
<accession>A0A2T0WYK9</accession>
<feature type="domain" description="Glycosyltransferase subfamily 4-like N-terminal" evidence="2">
    <location>
        <begin position="88"/>
        <end position="190"/>
    </location>
</feature>
<dbReference type="Gene3D" id="3.40.50.2000">
    <property type="entry name" value="Glycogen Phosphorylase B"/>
    <property type="match status" value="2"/>
</dbReference>
<evidence type="ECO:0000313" key="4">
    <source>
        <dbReference type="Proteomes" id="UP000238392"/>
    </source>
</evidence>
<keyword evidence="4" id="KW-1185">Reference proteome</keyword>
<dbReference type="OrthoDB" id="9790710at2"/>
<dbReference type="EMBL" id="PVTQ01000003">
    <property type="protein sequence ID" value="PRY91782.1"/>
    <property type="molecule type" value="Genomic_DNA"/>
</dbReference>
<dbReference type="GO" id="GO:0016757">
    <property type="term" value="F:glycosyltransferase activity"/>
    <property type="evidence" value="ECO:0007669"/>
    <property type="project" value="InterPro"/>
</dbReference>
<dbReference type="Pfam" id="PF00534">
    <property type="entry name" value="Glycos_transf_1"/>
    <property type="match status" value="1"/>
</dbReference>
<keyword evidence="3" id="KW-0808">Transferase</keyword>
<sequence length="385" mass="41355">MSSRPRVCIATSGYYRPGETFVNHHIQKLFGGASAVISAKASRGNNPFAKPLLSIAEVKAPKSELLTTLPALTLNLLRYRTSKVPVGRAAHEIEAFLKQHQIEVILCEFGNRALQIAPIAGRLGIPVFTYFRGYDASKLLNEGSYPAAYRRLMPQLAGVFAVSAFLLKNLEKHGIRHPNAHVAPSGADTDLFQPAAKTPQLIVAAGRMVAKKMPLQMTDVFIDVARSNPDAQFVFYGDGAHLEECRARVRSAGLEHQISLPGAKPHAEIADTLSRATIFAQHSATEKNGNTEGLPSSIQEAMACGCAVVSTRHAGIPEAVIEGETGLLVDELDFKAHAEALKRLLADPKMTADMGIAARQFALAHLDKAKLTAKIEAIMAAAVNG</sequence>
<dbReference type="Pfam" id="PF13439">
    <property type="entry name" value="Glyco_transf_4"/>
    <property type="match status" value="1"/>
</dbReference>
<dbReference type="PANTHER" id="PTHR45947">
    <property type="entry name" value="SULFOQUINOVOSYL TRANSFERASE SQD2"/>
    <property type="match status" value="1"/>
</dbReference>
<dbReference type="AlphaFoldDB" id="A0A2T0WYK9"/>
<proteinExistence type="predicted"/>
<dbReference type="InterPro" id="IPR050194">
    <property type="entry name" value="Glycosyltransferase_grp1"/>
</dbReference>
<reference evidence="3 4" key="1">
    <citation type="submission" date="2018-03" db="EMBL/GenBank/DDBJ databases">
        <title>Genomic Encyclopedia of Archaeal and Bacterial Type Strains, Phase II (KMG-II): from individual species to whole genera.</title>
        <authorList>
            <person name="Goeker M."/>
        </authorList>
    </citation>
    <scope>NUCLEOTIDE SEQUENCE [LARGE SCALE GENOMIC DNA]</scope>
    <source>
        <strain evidence="3 4">DSM 100212</strain>
    </source>
</reference>
<evidence type="ECO:0000259" key="2">
    <source>
        <dbReference type="Pfam" id="PF13439"/>
    </source>
</evidence>
<dbReference type="InterPro" id="IPR001296">
    <property type="entry name" value="Glyco_trans_1"/>
</dbReference>
<dbReference type="InterPro" id="IPR028098">
    <property type="entry name" value="Glyco_trans_4-like_N"/>
</dbReference>
<dbReference type="SUPFAM" id="SSF53756">
    <property type="entry name" value="UDP-Glycosyltransferase/glycogen phosphorylase"/>
    <property type="match status" value="1"/>
</dbReference>
<dbReference type="PANTHER" id="PTHR45947:SF14">
    <property type="entry name" value="SLL1723 PROTEIN"/>
    <property type="match status" value="1"/>
</dbReference>
<comment type="caution">
    <text evidence="3">The sequence shown here is derived from an EMBL/GenBank/DDBJ whole genome shotgun (WGS) entry which is preliminary data.</text>
</comment>
<dbReference type="Proteomes" id="UP000238392">
    <property type="component" value="Unassembled WGS sequence"/>
</dbReference>
<name>A0A2T0WYK9_9RHOB</name>
<feature type="domain" description="Glycosyl transferase family 1" evidence="1">
    <location>
        <begin position="195"/>
        <end position="360"/>
    </location>
</feature>
<gene>
    <name evidence="3" type="ORF">CLV74_103371</name>
</gene>
<evidence type="ECO:0000259" key="1">
    <source>
        <dbReference type="Pfam" id="PF00534"/>
    </source>
</evidence>
<evidence type="ECO:0000313" key="3">
    <source>
        <dbReference type="EMBL" id="PRY91782.1"/>
    </source>
</evidence>
<protein>
    <submittedName>
        <fullName evidence="3">Glycosyl transferase family 1</fullName>
    </submittedName>
</protein>